<feature type="compositionally biased region" description="Basic and acidic residues" evidence="5">
    <location>
        <begin position="2267"/>
        <end position="2284"/>
    </location>
</feature>
<feature type="compositionally biased region" description="Low complexity" evidence="5">
    <location>
        <begin position="845"/>
        <end position="859"/>
    </location>
</feature>
<evidence type="ECO:0000313" key="8">
    <source>
        <dbReference type="RefSeq" id="XP_011305844.1"/>
    </source>
</evidence>
<feature type="compositionally biased region" description="Basic residues" evidence="5">
    <location>
        <begin position="2463"/>
        <end position="2481"/>
    </location>
</feature>
<evidence type="ECO:0000256" key="4">
    <source>
        <dbReference type="PROSITE-ProRule" id="PRU00146"/>
    </source>
</evidence>
<feature type="compositionally biased region" description="Acidic residues" evidence="5">
    <location>
        <begin position="1075"/>
        <end position="1084"/>
    </location>
</feature>
<feature type="compositionally biased region" description="Basic and acidic residues" evidence="5">
    <location>
        <begin position="1879"/>
        <end position="1893"/>
    </location>
</feature>
<feature type="region of interest" description="Disordered" evidence="5">
    <location>
        <begin position="1823"/>
        <end position="2159"/>
    </location>
</feature>
<keyword evidence="1" id="KW-0479">Metal-binding</keyword>
<feature type="compositionally biased region" description="Basic residues" evidence="5">
    <location>
        <begin position="3022"/>
        <end position="3033"/>
    </location>
</feature>
<feature type="compositionally biased region" description="Low complexity" evidence="5">
    <location>
        <begin position="3067"/>
        <end position="3076"/>
    </location>
</feature>
<evidence type="ECO:0000313" key="7">
    <source>
        <dbReference type="Proteomes" id="UP000694866"/>
    </source>
</evidence>
<feature type="domain" description="PHD-type" evidence="6">
    <location>
        <begin position="2161"/>
        <end position="2211"/>
    </location>
</feature>
<feature type="compositionally biased region" description="Basic and acidic residues" evidence="5">
    <location>
        <begin position="2588"/>
        <end position="2601"/>
    </location>
</feature>
<feature type="compositionally biased region" description="Pro residues" evidence="5">
    <location>
        <begin position="3293"/>
        <end position="3310"/>
    </location>
</feature>
<feature type="region of interest" description="Disordered" evidence="5">
    <location>
        <begin position="465"/>
        <end position="609"/>
    </location>
</feature>
<feature type="compositionally biased region" description="Low complexity" evidence="5">
    <location>
        <begin position="2650"/>
        <end position="2661"/>
    </location>
</feature>
<feature type="compositionally biased region" description="Acidic residues" evidence="5">
    <location>
        <begin position="1183"/>
        <end position="1195"/>
    </location>
</feature>
<feature type="compositionally biased region" description="Basic and acidic residues" evidence="5">
    <location>
        <begin position="2741"/>
        <end position="2753"/>
    </location>
</feature>
<feature type="compositionally biased region" description="Basic and acidic residues" evidence="5">
    <location>
        <begin position="2721"/>
        <end position="2730"/>
    </location>
</feature>
<protein>
    <recommendedName>
        <fullName evidence="6">PHD-type domain-containing protein</fullName>
    </recommendedName>
</protein>
<gene>
    <name evidence="8" type="primary">LOC105268201</name>
</gene>
<dbReference type="OrthoDB" id="10055895at2759"/>
<dbReference type="PROSITE" id="PS50016">
    <property type="entry name" value="ZF_PHD_2"/>
    <property type="match status" value="1"/>
</dbReference>
<dbReference type="Pfam" id="PF00628">
    <property type="entry name" value="PHD"/>
    <property type="match status" value="1"/>
</dbReference>
<feature type="compositionally biased region" description="Low complexity" evidence="5">
    <location>
        <begin position="1376"/>
        <end position="1391"/>
    </location>
</feature>
<feature type="compositionally biased region" description="Basic and acidic residues" evidence="5">
    <location>
        <begin position="1751"/>
        <end position="1761"/>
    </location>
</feature>
<feature type="compositionally biased region" description="Basic and acidic residues" evidence="5">
    <location>
        <begin position="954"/>
        <end position="981"/>
    </location>
</feature>
<dbReference type="InterPro" id="IPR013083">
    <property type="entry name" value="Znf_RING/FYVE/PHD"/>
</dbReference>
<feature type="compositionally biased region" description="Basic and acidic residues" evidence="5">
    <location>
        <begin position="1343"/>
        <end position="1352"/>
    </location>
</feature>
<feature type="compositionally biased region" description="Pro residues" evidence="5">
    <location>
        <begin position="3334"/>
        <end position="3345"/>
    </location>
</feature>
<feature type="compositionally biased region" description="Low complexity" evidence="5">
    <location>
        <begin position="2577"/>
        <end position="2587"/>
    </location>
</feature>
<sequence length="3404" mass="376443">MASDNEASCVSDPNFAVICSFLEFFGKSCGISYPDIAKLQSMLEDNHDVPQPLIDLHIKLLRKTRKSVSAEKWEKALVKFCHTYSNQDGWEVERFGYKKVRTAVKVRLLKVLLESQFDLNQRFKNEINKLSANELRLEPLGRDKTGQSYWFQLDDGCNMRVYREDLDEESWELVAKDRKGLMNLISTLADGEAAPVPINEDSNSLEISEKPITDTGQVTSPSLDSPENDSTSPALQPPPENLQESEESSEASELTRDSSNLSQEDSQDSDVPPPPKKPPLSPNPIQKPSIPSPKAPEVKTILKSIETPVITTSPPKPHHPQEQKPLLNDRLEPLHPRKLHQELQKPPKVPCTLSRLQLEKPGASKLEKIAENLARTSGISMTNGDEPQDFRARGMDLSTSPRGWESSNDRPVDFSGMDLSKSSFRNDFQAREIDLSTRKSKESYDRPILRATMMDLSKRPVFTGYESYHNPGRPKEEHRLPNYSILPDPSKLSSMRMKRGHDEEQRASDPQEMVKRLRGDLIPRKGRREEVGAAIEEPLMMVQGEGSGSECEAGRPPQDDEVGEAIEETFFFQGEGNGVDCDTGNPGDETSSDNKESNESKDNCGDVKKHEEVGIKSLVNDCDEGNCQGSSASSKVKFKPTLGVQVFTKSPGSTSKRLSRWDVRETEEKRECDSSIVEDNISVFSGNDLNSTSIREGDISSTTNQNSISSSRISEPTTGEASVADDDDAPRFFFGPNCVSYTSEAATKCPGDDVTGIVSRSEVRGCDPEGEESGGTSASPESSEIKELIVSSENPEPSISDNPESSLVIKSSDDLVTNSSGSRVESTDPESSEVVSTVYDDDKSTGTAEEPQTTSTTTGDFITPEDKDDEVDSTEAESMLPESSGPIINSNDEEELSPGGAATVAPAPIVDGNALKSPERINIALAETSEAKNTDADDNRSVSLDQDSNEAMVIDDRESDSNESTKEISDEGKCGNPEKIEGSGFKEGVAADRFGDVSDDLLPSQEDISPTKEEERELDEALESIETDSKVKGEKINSTIDEIDPKTETSGEAQPEIEESEVVDEFCSMSKEPEETAAENEEIPDIEKNSSRTERDDVEAKKTEEISPEIKDNPLVLEEYSPERENIEPQVHKLEDISKIEQNPEIVEEISQELSEKPQDESPQNPEPEISEEKPSEAVSSTSEEDPVEVPEEIPLETVSKPPERSPESPESPTTPQDLAISAPEDVPLESPLAAPDTQLRTKPSLLSQASLVANYGSDDSNLIGSDDVFDVTPPESEEPETTPEVTQNVLEEFPSVSEVPPVLPDIQSVPQDPEVLPEVSQFPCEIQEAVPDVPDVESPPRVPEEPPEELKSIQSSSETPPEVEFTPEVPPEVPGPVETTPELVEPVPEVQTHPEEPQQPEIIANPTPVDLSANLARETPENQTERPVFSPEEIPLDEKPFDSPDMFDSSKPETPIEIDNQDIEKIAATLNQDDDDDDEEPPELQIEEKMSSSSPEDMETPQEVTEPTNEPPPSLPEEEPAVNPPENPPVLQEMEPEVSSKLQDPEEKSPEASTPPELEAEKSESSPAPELSPEIPEKSEIPRESEVKIQEKIDESPVLQEQIFESRVITMNDHQRKELESDEETSPIRQLSKRPRTETELSTKNETLQKPLELLQVEHNSLQELKPERNILETLKTSPKPIFEELKPQIILNVSQDKSDVKKEASKRLHLEQDPEDLPPIKSSKEDFKDVNDVERPSDIKTEIPNNLEQKPEVLEECKPQEINNPLKMSDDSEDSMGIDNECIYEPQLNNVEPLEELSKSEVESSKVGVIKVKEVSELQYDNWKLDSTEPQVLQTPQPLQKPSRKRRNSAQESNPEDGLPEETDDAGGKRIKLRGKRSPDINLRKSVEASRGDLSSDDECQPLSEVLKEVNRKAEDADVKPKGKKGRKRKGFRGKARPPKKDPSETPGESLDTPKKEETTPIQKKRKKRKMVLGLEIGIDIVEADPQQNPGEAPVRQSRRIAQIKIKEEADRRRIEEETLENMKSKKDKESDKNKKKRKKDKDSDEEVRIREVDRFLKDKDKDKDKSKKKRKKRKKKEAMMRFNEAKPWQSSSGSSSDTEDHEEEEEEEEETESEDSLLFKSDHEFSPESDLEKDAESEPLRRARTAQKSEEGPEEADEYACQKCGKADHPEWILLCDTCDKGWHCSCLRPALMLIPEGDWFCPPCQHTLLINKLRESLKTYDQSVKKHENEVLRKKRLAYVGISLDNVLPTNEVIRRAMMKELARSDSEVSREDSGSDVRSDSGSSSSSSSASGTSTSESSSEESEPVYQLRERRCANTSYKFNEYDDMINAAIQDEVEAVQGAGNQGRGKDISTIVNAEKEEAPDTFQKPEEPEEEKSERDSDKEFEKDDDDDDEEEKKKIVLRKSLGKKKHRKLNSLDISSEDDPESDEDFKGTSSDYEEDYEDQMISSDDSYTDTRRKGKRDTRPVRRSTRAARRQRYDEDFINDDSDDSDKPKRKKSRSIWDEESESEESDNSWRSRKKRGKTSSLPRTRAIPKPKGKKKKKRRRIVQMDSDNGSDNEESPKEEGEMEEPVVAAPVAVAERPPELEVPVEKEEIPVEAEVAGAPEETPPILQEQKEIPLEDDSERTTPGVPEDEPQPLERNLPQEQPPELVLEAPELEKKREKKKKEKTIRRKIIYGGLPEDRPQEEDEPLGRRTRGRKINYQVDTIMSDSEEELKKALRKTEDSEDEFLMNDGEEHKDDNDKDSDSADEYSPQKGTGGKHKSPKNRRGKKSPGRKVDNGEPKQRKKPGPKPGSKNKPRLSKSPGGGIPLEGSLGEVEGSLASLAPEELGDLNDEQLAQMMMEDEEYGRRQLELAAIEIAKNKKKEEREAKKLEKARQKALEILAAEQQRDPNAPEGADGEAPKKKKRGRRSKAEILAEQIRRGADPALAVLPVPSVVGGVVGGVGVVGVGVPLGGTGGSIPGGSAPPPVPPPAVSPMNLPQMIPEMERHQEHLLPHLITGPDGQLLNPDGSPMKPKRRGRGKGKKTLAMEAARAEAAAKAAGIDTDLRPDDLPNPLPTPGSSTSGSAPSTPPLIPPTPVTQSQIYPQLPSQQSSVITRMLQAQPIASSAPQSFTAAAAAMGQKYFGVANPMMGPRGGYDLPSRGRIPSPYNSRPGGPGLPVHFAVRSGAPPMRMRVPGPSQLYHTPHHPMDPSPSGGGPISITSRDRSSPLASGPAMIPPAAGSPLAKGGPTPPPPPYVRGGPLRFGDPQIARHPIPPFTTASGNHSIQQPSPPPNRPGNFSPYHPQPPPNYHYGAYPPPPMSSDDAAYQGSPYPSEHFSGQSENPPAPPVVPPPPAAGQSSQASHPTSHSTSHPPGEGPAHGPHGPHGKYDEEGSGEFGGLVSYFSSQREDDLDS</sequence>
<feature type="compositionally biased region" description="Acidic residues" evidence="5">
    <location>
        <begin position="1055"/>
        <end position="1064"/>
    </location>
</feature>
<feature type="compositionally biased region" description="Basic and acidic residues" evidence="5">
    <location>
        <begin position="592"/>
        <end position="609"/>
    </location>
</feature>
<feature type="region of interest" description="Disordered" evidence="5">
    <location>
        <begin position="377"/>
        <end position="420"/>
    </location>
</feature>
<feature type="region of interest" description="Disordered" evidence="5">
    <location>
        <begin position="1328"/>
        <end position="1648"/>
    </location>
</feature>
<feature type="compositionally biased region" description="Basic and acidic residues" evidence="5">
    <location>
        <begin position="1121"/>
        <end position="1139"/>
    </location>
</feature>
<feature type="compositionally biased region" description="Basic and acidic residues" evidence="5">
    <location>
        <begin position="1576"/>
        <end position="1596"/>
    </location>
</feature>
<feature type="compositionally biased region" description="Pro residues" evidence="5">
    <location>
        <begin position="271"/>
        <end position="282"/>
    </location>
</feature>
<feature type="region of interest" description="Disordered" evidence="5">
    <location>
        <begin position="2888"/>
        <end position="2919"/>
    </location>
</feature>
<accession>A0A9R1TAV1</accession>
<dbReference type="PANTHER" id="PTHR14296:SF16">
    <property type="entry name" value="REMODELING AND SPACING FACTOR 1"/>
    <property type="match status" value="1"/>
</dbReference>
<feature type="compositionally biased region" description="Low complexity" evidence="5">
    <location>
        <begin position="699"/>
        <end position="714"/>
    </location>
</feature>
<feature type="compositionally biased region" description="Acidic residues" evidence="5">
    <location>
        <begin position="2100"/>
        <end position="2118"/>
    </location>
</feature>
<dbReference type="InterPro" id="IPR019786">
    <property type="entry name" value="Zinc_finger_PHD-type_CS"/>
</dbReference>
<dbReference type="PANTHER" id="PTHR14296">
    <property type="entry name" value="REMODELING AND SPACING FACTOR 1"/>
    <property type="match status" value="1"/>
</dbReference>
<evidence type="ECO:0000256" key="5">
    <source>
        <dbReference type="SAM" id="MobiDB-lite"/>
    </source>
</evidence>
<feature type="compositionally biased region" description="Low complexity" evidence="5">
    <location>
        <begin position="3036"/>
        <end position="3049"/>
    </location>
</feature>
<feature type="compositionally biased region" description="Basic residues" evidence="5">
    <location>
        <begin position="2538"/>
        <end position="2553"/>
    </location>
</feature>
<feature type="region of interest" description="Disordered" evidence="5">
    <location>
        <begin position="2359"/>
        <end position="2841"/>
    </location>
</feature>
<dbReference type="Gene3D" id="3.30.40.10">
    <property type="entry name" value="Zinc/RING finger domain, C3HC4 (zinc finger)"/>
    <property type="match status" value="1"/>
</dbReference>
<feature type="region of interest" description="Disordered" evidence="5">
    <location>
        <begin position="742"/>
        <end position="1242"/>
    </location>
</feature>
<feature type="compositionally biased region" description="Basic and acidic residues" evidence="5">
    <location>
        <begin position="1724"/>
        <end position="1743"/>
    </location>
</feature>
<feature type="region of interest" description="Disordered" evidence="5">
    <location>
        <begin position="3181"/>
        <end position="3404"/>
    </location>
</feature>
<feature type="compositionally biased region" description="Acidic residues" evidence="5">
    <location>
        <begin position="1473"/>
        <end position="1483"/>
    </location>
</feature>
<evidence type="ECO:0000259" key="6">
    <source>
        <dbReference type="PROSITE" id="PS50016"/>
    </source>
</evidence>
<feature type="region of interest" description="Disordered" evidence="5">
    <location>
        <begin position="3006"/>
        <end position="3091"/>
    </location>
</feature>
<dbReference type="CDD" id="cd15543">
    <property type="entry name" value="PHD_RSF1"/>
    <property type="match status" value="1"/>
</dbReference>
<dbReference type="InterPro" id="IPR001965">
    <property type="entry name" value="Znf_PHD"/>
</dbReference>
<feature type="compositionally biased region" description="Low complexity" evidence="5">
    <location>
        <begin position="1359"/>
        <end position="1368"/>
    </location>
</feature>
<dbReference type="Proteomes" id="UP000694866">
    <property type="component" value="Unplaced"/>
</dbReference>
<feature type="compositionally biased region" description="Acidic residues" evidence="5">
    <location>
        <begin position="1856"/>
        <end position="1867"/>
    </location>
</feature>
<feature type="compositionally biased region" description="Acidic residues" evidence="5">
    <location>
        <begin position="1016"/>
        <end position="1026"/>
    </location>
</feature>
<feature type="compositionally biased region" description="Basic residues" evidence="5">
    <location>
        <begin position="1924"/>
        <end position="1940"/>
    </location>
</feature>
<feature type="region of interest" description="Disordered" evidence="5">
    <location>
        <begin position="194"/>
        <end position="326"/>
    </location>
</feature>
<feature type="compositionally biased region" description="Low complexity" evidence="5">
    <location>
        <begin position="2604"/>
        <end position="2616"/>
    </location>
</feature>
<feature type="compositionally biased region" description="Basic and acidic residues" evidence="5">
    <location>
        <begin position="2362"/>
        <end position="2391"/>
    </location>
</feature>
<feature type="region of interest" description="Disordered" evidence="5">
    <location>
        <begin position="685"/>
        <end position="729"/>
    </location>
</feature>
<feature type="compositionally biased region" description="Polar residues" evidence="5">
    <location>
        <begin position="685"/>
        <end position="694"/>
    </location>
</feature>
<evidence type="ECO:0000256" key="1">
    <source>
        <dbReference type="ARBA" id="ARBA00022723"/>
    </source>
</evidence>
<feature type="compositionally biased region" description="Basic residues" evidence="5">
    <location>
        <begin position="2791"/>
        <end position="2807"/>
    </location>
</feature>
<feature type="compositionally biased region" description="Low complexity" evidence="5">
    <location>
        <begin position="1566"/>
        <end position="1575"/>
    </location>
</feature>
<feature type="compositionally biased region" description="Polar residues" evidence="5">
    <location>
        <begin position="3268"/>
        <end position="3278"/>
    </location>
</feature>
<feature type="compositionally biased region" description="Acidic residues" evidence="5">
    <location>
        <begin position="2425"/>
        <end position="2434"/>
    </location>
</feature>
<organism evidence="7 8">
    <name type="scientific">Fopius arisanus</name>
    <dbReference type="NCBI Taxonomy" id="64838"/>
    <lineage>
        <taxon>Eukaryota</taxon>
        <taxon>Metazoa</taxon>
        <taxon>Ecdysozoa</taxon>
        <taxon>Arthropoda</taxon>
        <taxon>Hexapoda</taxon>
        <taxon>Insecta</taxon>
        <taxon>Pterygota</taxon>
        <taxon>Neoptera</taxon>
        <taxon>Endopterygota</taxon>
        <taxon>Hymenoptera</taxon>
        <taxon>Apocrita</taxon>
        <taxon>Ichneumonoidea</taxon>
        <taxon>Braconidae</taxon>
        <taxon>Opiinae</taxon>
        <taxon>Fopius</taxon>
    </lineage>
</organism>
<feature type="compositionally biased region" description="Basic and acidic residues" evidence="5">
    <location>
        <begin position="2007"/>
        <end position="2035"/>
    </location>
</feature>
<dbReference type="InterPro" id="IPR011011">
    <property type="entry name" value="Znf_FYVE_PHD"/>
</dbReference>
<dbReference type="GO" id="GO:0008270">
    <property type="term" value="F:zinc ion binding"/>
    <property type="evidence" value="ECO:0007669"/>
    <property type="project" value="UniProtKB-KW"/>
</dbReference>
<feature type="compositionally biased region" description="Polar residues" evidence="5">
    <location>
        <begin position="791"/>
        <end position="824"/>
    </location>
</feature>
<feature type="compositionally biased region" description="Polar residues" evidence="5">
    <location>
        <begin position="1830"/>
        <end position="1842"/>
    </location>
</feature>
<feature type="compositionally biased region" description="Basic and acidic residues" evidence="5">
    <location>
        <begin position="500"/>
        <end position="531"/>
    </location>
</feature>
<feature type="compositionally biased region" description="Basic and acidic residues" evidence="5">
    <location>
        <begin position="929"/>
        <end position="940"/>
    </location>
</feature>
<feature type="compositionally biased region" description="Basic and acidic residues" evidence="5">
    <location>
        <begin position="1908"/>
        <end position="1923"/>
    </location>
</feature>
<dbReference type="GO" id="GO:0031213">
    <property type="term" value="C:RSF complex"/>
    <property type="evidence" value="ECO:0007669"/>
    <property type="project" value="InterPro"/>
</dbReference>
<feature type="compositionally biased region" description="Low complexity" evidence="5">
    <location>
        <begin position="3346"/>
        <end position="3372"/>
    </location>
</feature>
<feature type="compositionally biased region" description="Acidic residues" evidence="5">
    <location>
        <begin position="2509"/>
        <end position="2518"/>
    </location>
</feature>
<feature type="compositionally biased region" description="Basic and acidic residues" evidence="5">
    <location>
        <begin position="1698"/>
        <end position="1714"/>
    </location>
</feature>
<feature type="compositionally biased region" description="Basic residues" evidence="5">
    <location>
        <begin position="2668"/>
        <end position="2681"/>
    </location>
</feature>
<dbReference type="GO" id="GO:0045892">
    <property type="term" value="P:negative regulation of DNA-templated transcription"/>
    <property type="evidence" value="ECO:0007669"/>
    <property type="project" value="TreeGrafter"/>
</dbReference>
<name>A0A9R1TAV1_9HYME</name>
<feature type="region of interest" description="Disordered" evidence="5">
    <location>
        <begin position="1256"/>
        <end position="1286"/>
    </location>
</feature>
<dbReference type="RefSeq" id="XP_011305844.1">
    <property type="nucleotide sequence ID" value="XM_011307542.1"/>
</dbReference>
<keyword evidence="2 4" id="KW-0863">Zinc-finger</keyword>
<feature type="compositionally biased region" description="Basic and acidic residues" evidence="5">
    <location>
        <begin position="1085"/>
        <end position="1112"/>
    </location>
</feature>
<dbReference type="KEGG" id="fas:105268201"/>
<feature type="compositionally biased region" description="Basic residues" evidence="5">
    <location>
        <begin position="2069"/>
        <end position="2079"/>
    </location>
</feature>
<dbReference type="InterPro" id="IPR028938">
    <property type="entry name" value="Rsf1-like"/>
</dbReference>
<dbReference type="GeneID" id="105268201"/>
<feature type="region of interest" description="Disordered" evidence="5">
    <location>
        <begin position="1698"/>
        <end position="1780"/>
    </location>
</feature>
<feature type="compositionally biased region" description="Basic residues" evidence="5">
    <location>
        <begin position="2405"/>
        <end position="2419"/>
    </location>
</feature>
<dbReference type="GO" id="GO:0042393">
    <property type="term" value="F:histone binding"/>
    <property type="evidence" value="ECO:0007669"/>
    <property type="project" value="TreeGrafter"/>
</dbReference>
<proteinExistence type="predicted"/>
<feature type="compositionally biased region" description="Basic residues" evidence="5">
    <location>
        <begin position="2765"/>
        <end position="2781"/>
    </location>
</feature>
<keyword evidence="3" id="KW-0862">Zinc</keyword>
<feature type="compositionally biased region" description="Acidic residues" evidence="5">
    <location>
        <begin position="866"/>
        <end position="875"/>
    </location>
</feature>
<feature type="region of interest" description="Disordered" evidence="5">
    <location>
        <begin position="2267"/>
        <end position="2315"/>
    </location>
</feature>
<dbReference type="PROSITE" id="PS01359">
    <property type="entry name" value="ZF_PHD_1"/>
    <property type="match status" value="1"/>
</dbReference>
<reference evidence="8" key="1">
    <citation type="submission" date="2025-08" db="UniProtKB">
        <authorList>
            <consortium name="RefSeq"/>
        </authorList>
    </citation>
    <scope>IDENTIFICATION</scope>
    <source>
        <strain evidence="8">USDA-PBARC FA_bdor</strain>
        <tissue evidence="8">Whole organism</tissue>
    </source>
</reference>
<evidence type="ECO:0000256" key="3">
    <source>
        <dbReference type="ARBA" id="ARBA00022833"/>
    </source>
</evidence>
<dbReference type="InterPro" id="IPR019787">
    <property type="entry name" value="Znf_PHD-finger"/>
</dbReference>
<feature type="compositionally biased region" description="Low complexity" evidence="5">
    <location>
        <begin position="2285"/>
        <end position="2303"/>
    </location>
</feature>
<feature type="compositionally biased region" description="Polar residues" evidence="5">
    <location>
        <begin position="214"/>
        <end position="234"/>
    </location>
</feature>
<dbReference type="SMART" id="SM00249">
    <property type="entry name" value="PHD"/>
    <property type="match status" value="1"/>
</dbReference>
<dbReference type="SUPFAM" id="SSF57903">
    <property type="entry name" value="FYVE/PHD zinc finger"/>
    <property type="match status" value="1"/>
</dbReference>
<feature type="compositionally biased region" description="Basic and acidic residues" evidence="5">
    <location>
        <begin position="2043"/>
        <end position="2068"/>
    </location>
</feature>
<evidence type="ECO:0000256" key="2">
    <source>
        <dbReference type="ARBA" id="ARBA00022771"/>
    </source>
</evidence>
<feature type="compositionally biased region" description="Basic and acidic residues" evidence="5">
    <location>
        <begin position="2123"/>
        <end position="2154"/>
    </location>
</feature>
<keyword evidence="7" id="KW-1185">Reference proteome</keyword>
<feature type="compositionally biased region" description="Pro residues" evidence="5">
    <location>
        <begin position="3077"/>
        <end position="3086"/>
    </location>
</feature>